<dbReference type="PRINTS" id="PR01860">
    <property type="entry name" value="ADAMTS5"/>
</dbReference>
<dbReference type="InterPro" id="IPR001590">
    <property type="entry name" value="Peptidase_M12B"/>
</dbReference>
<keyword evidence="10 15" id="KW-0862">Zinc</keyword>
<evidence type="ECO:0000256" key="13">
    <source>
        <dbReference type="ARBA" id="ARBA00023157"/>
    </source>
</evidence>
<evidence type="ECO:0000256" key="3">
    <source>
        <dbReference type="ARBA" id="ARBA00022530"/>
    </source>
</evidence>
<dbReference type="FunFam" id="2.60.120.830:FF:000001">
    <property type="entry name" value="A disintegrin and metalloproteinase with thrombospondin motifs 1"/>
    <property type="match status" value="1"/>
</dbReference>
<keyword evidence="3" id="KW-0272">Extracellular matrix</keyword>
<evidence type="ECO:0000256" key="17">
    <source>
        <dbReference type="PROSITE-ProRule" id="PRU00276"/>
    </source>
</evidence>
<evidence type="ECO:0000256" key="16">
    <source>
        <dbReference type="PIRSR" id="PIRSR613276-2"/>
    </source>
</evidence>
<comment type="caution">
    <text evidence="21">The sequence shown here is derived from an EMBL/GenBank/DDBJ whole genome shotgun (WGS) entry which is preliminary data.</text>
</comment>
<dbReference type="InterPro" id="IPR036383">
    <property type="entry name" value="TSP1_rpt_sf"/>
</dbReference>
<feature type="binding site" evidence="15">
    <location>
        <position position="582"/>
    </location>
    <ligand>
        <name>Ca(2+)</name>
        <dbReference type="ChEBI" id="CHEBI:29108"/>
        <label>1</label>
    </ligand>
</feature>
<keyword evidence="14" id="KW-0325">Glycoprotein</keyword>
<keyword evidence="6 15" id="KW-0479">Metal-binding</keyword>
<dbReference type="Pfam" id="PF19236">
    <property type="entry name" value="ADAMTS_CR_3"/>
    <property type="match status" value="1"/>
</dbReference>
<dbReference type="SUPFAM" id="SSF82895">
    <property type="entry name" value="TSP-1 type 1 repeat"/>
    <property type="match status" value="2"/>
</dbReference>
<dbReference type="Pfam" id="PF05986">
    <property type="entry name" value="ADAMTS_spacer1"/>
    <property type="match status" value="1"/>
</dbReference>
<comment type="cofactor">
    <cofactor evidence="15">
        <name>Zn(2+)</name>
        <dbReference type="ChEBI" id="CHEBI:29105"/>
    </cofactor>
    <text evidence="15">Binds 1 zinc ion per subunit.</text>
</comment>
<gene>
    <name evidence="21" type="ORF">EOD39_5729</name>
</gene>
<dbReference type="Pfam" id="PF01421">
    <property type="entry name" value="Reprolysin"/>
    <property type="match status" value="2"/>
</dbReference>
<dbReference type="PROSITE" id="PS50092">
    <property type="entry name" value="TSP1"/>
    <property type="match status" value="2"/>
</dbReference>
<keyword evidence="4" id="KW-0645">Protease</keyword>
<evidence type="ECO:0000256" key="2">
    <source>
        <dbReference type="ARBA" id="ARBA00022525"/>
    </source>
</evidence>
<dbReference type="AlphaFoldDB" id="A0A444UD42"/>
<dbReference type="Pfam" id="PF00090">
    <property type="entry name" value="TSP_1"/>
    <property type="match status" value="1"/>
</dbReference>
<evidence type="ECO:0000256" key="8">
    <source>
        <dbReference type="ARBA" id="ARBA00022737"/>
    </source>
</evidence>
<keyword evidence="8" id="KW-0677">Repeat</keyword>
<feature type="binding site" evidence="15">
    <location>
        <position position="246"/>
    </location>
    <ligand>
        <name>Ca(2+)</name>
        <dbReference type="ChEBI" id="CHEBI:29108"/>
        <label>2</label>
    </ligand>
</feature>
<feature type="binding site" evidence="15 17">
    <location>
        <position position="528"/>
    </location>
    <ligand>
        <name>Zn(2+)</name>
        <dbReference type="ChEBI" id="CHEBI:29105"/>
        <note>catalytic</note>
    </ligand>
</feature>
<dbReference type="SUPFAM" id="SSF55486">
    <property type="entry name" value="Metalloproteases ('zincins'), catalytic domain"/>
    <property type="match status" value="2"/>
</dbReference>
<feature type="domain" description="Peptidase M12B" evidence="20">
    <location>
        <begin position="243"/>
        <end position="342"/>
    </location>
</feature>
<dbReference type="InterPro" id="IPR006586">
    <property type="entry name" value="ADAM_Cys-rich"/>
</dbReference>
<evidence type="ECO:0000256" key="5">
    <source>
        <dbReference type="ARBA" id="ARBA00022685"/>
    </source>
</evidence>
<dbReference type="InterPro" id="IPR000884">
    <property type="entry name" value="TSP1_rpt"/>
</dbReference>
<dbReference type="InterPro" id="IPR050439">
    <property type="entry name" value="ADAMTS_ADAMTS-like"/>
</dbReference>
<keyword evidence="11" id="KW-0482">Metalloprotease</keyword>
<dbReference type="Gene3D" id="3.40.390.10">
    <property type="entry name" value="Collagenase (Catalytic Domain)"/>
    <property type="match status" value="2"/>
</dbReference>
<dbReference type="InterPro" id="IPR010294">
    <property type="entry name" value="ADAMTS_spacer1"/>
</dbReference>
<dbReference type="InterPro" id="IPR013273">
    <property type="entry name" value="ADAMTS/ADAMTS-like"/>
</dbReference>
<feature type="binding site" evidence="15 17">
    <location>
        <position position="522"/>
    </location>
    <ligand>
        <name>Zn(2+)</name>
        <dbReference type="ChEBI" id="CHEBI:29105"/>
        <note>catalytic</note>
    </ligand>
</feature>
<keyword evidence="7 19" id="KW-0732">Signal</keyword>
<feature type="binding site" description="in inhibited form" evidence="16">
    <location>
        <position position="192"/>
    </location>
    <ligand>
        <name>Zn(2+)</name>
        <dbReference type="ChEBI" id="CHEBI:29105"/>
        <note>catalytic</note>
    </ligand>
</feature>
<dbReference type="PROSITE" id="PS50215">
    <property type="entry name" value="ADAM_MEPRO"/>
    <property type="match status" value="2"/>
</dbReference>
<evidence type="ECO:0000256" key="1">
    <source>
        <dbReference type="ARBA" id="ARBA00004498"/>
    </source>
</evidence>
<feature type="binding site" evidence="15">
    <location>
        <position position="582"/>
    </location>
    <ligand>
        <name>Ca(2+)</name>
        <dbReference type="ChEBI" id="CHEBI:29108"/>
        <label>2</label>
    </ligand>
</feature>
<organism evidence="21 22">
    <name type="scientific">Acipenser ruthenus</name>
    <name type="common">Sterlet sturgeon</name>
    <dbReference type="NCBI Taxonomy" id="7906"/>
    <lineage>
        <taxon>Eukaryota</taxon>
        <taxon>Metazoa</taxon>
        <taxon>Chordata</taxon>
        <taxon>Craniata</taxon>
        <taxon>Vertebrata</taxon>
        <taxon>Euteleostomi</taxon>
        <taxon>Actinopterygii</taxon>
        <taxon>Chondrostei</taxon>
        <taxon>Acipenseriformes</taxon>
        <taxon>Acipenseridae</taxon>
        <taxon>Acipenser</taxon>
    </lineage>
</organism>
<dbReference type="GO" id="GO:0006508">
    <property type="term" value="P:proteolysis"/>
    <property type="evidence" value="ECO:0007669"/>
    <property type="project" value="UniProtKB-KW"/>
</dbReference>
<evidence type="ECO:0000256" key="19">
    <source>
        <dbReference type="SAM" id="SignalP"/>
    </source>
</evidence>
<feature type="binding site" evidence="15">
    <location>
        <position position="336"/>
    </location>
    <ligand>
        <name>Ca(2+)</name>
        <dbReference type="ChEBI" id="CHEBI:29108"/>
        <label>1</label>
    </ligand>
</feature>
<comment type="caution">
    <text evidence="17">Lacks conserved residue(s) required for the propagation of feature annotation.</text>
</comment>
<keyword evidence="22" id="KW-1185">Reference proteome</keyword>
<dbReference type="GO" id="GO:0031012">
    <property type="term" value="C:extracellular matrix"/>
    <property type="evidence" value="ECO:0007669"/>
    <property type="project" value="TreeGrafter"/>
</dbReference>
<dbReference type="InterPro" id="IPR024079">
    <property type="entry name" value="MetalloPept_cat_dom_sf"/>
</dbReference>
<keyword evidence="12" id="KW-0865">Zymogen</keyword>
<dbReference type="PANTHER" id="PTHR13723:SF37">
    <property type="entry name" value="A DISINTEGRIN AND METALLOPROTEINASE WITH THROMBOSPONDIN MOTIFS 5"/>
    <property type="match status" value="1"/>
</dbReference>
<dbReference type="GO" id="GO:0007229">
    <property type="term" value="P:integrin-mediated signaling pathway"/>
    <property type="evidence" value="ECO:0007669"/>
    <property type="project" value="UniProtKB-KW"/>
</dbReference>
<dbReference type="GO" id="GO:0030198">
    <property type="term" value="P:extracellular matrix organization"/>
    <property type="evidence" value="ECO:0007669"/>
    <property type="project" value="InterPro"/>
</dbReference>
<feature type="domain" description="Peptidase M12B" evidence="20">
    <location>
        <begin position="485"/>
        <end position="584"/>
    </location>
</feature>
<keyword evidence="15" id="KW-0106">Calcium</keyword>
<evidence type="ECO:0000256" key="11">
    <source>
        <dbReference type="ARBA" id="ARBA00023049"/>
    </source>
</evidence>
<name>A0A444UD42_ACIRT</name>
<dbReference type="InterPro" id="IPR041645">
    <property type="entry name" value="ADAMTS_CR_2"/>
</dbReference>
<dbReference type="CDD" id="cd04273">
    <property type="entry name" value="ZnMc_ADAMTS_like"/>
    <property type="match status" value="1"/>
</dbReference>
<comment type="subcellular location">
    <subcellularLocation>
        <location evidence="1">Secreted</location>
        <location evidence="1">Extracellular space</location>
        <location evidence="1">Extracellular matrix</location>
    </subcellularLocation>
</comment>
<dbReference type="Proteomes" id="UP000289886">
    <property type="component" value="Unassembled WGS sequence"/>
</dbReference>
<reference evidence="21 22" key="1">
    <citation type="submission" date="2019-01" db="EMBL/GenBank/DDBJ databases">
        <title>Draft Genome and Complete Hox-Cluster Characterization of the Sterlet Sturgeon (Acipenser ruthenus).</title>
        <authorList>
            <person name="Wei Q."/>
        </authorList>
    </citation>
    <scope>NUCLEOTIDE SEQUENCE [LARGE SCALE GENOMIC DNA]</scope>
    <source>
        <strain evidence="21">WHYD16114868_AA</strain>
        <tissue evidence="21">Blood</tissue>
    </source>
</reference>
<evidence type="ECO:0000256" key="10">
    <source>
        <dbReference type="ARBA" id="ARBA00022833"/>
    </source>
</evidence>
<dbReference type="InterPro" id="IPR045371">
    <property type="entry name" value="ADAMTS_CR_3"/>
</dbReference>
<feature type="binding site" evidence="15">
    <location>
        <position position="246"/>
    </location>
    <ligand>
        <name>Ca(2+)</name>
        <dbReference type="ChEBI" id="CHEBI:29108"/>
        <label>1</label>
    </ligand>
</feature>
<feature type="binding site" evidence="15">
    <location>
        <position position="329"/>
    </location>
    <ligand>
        <name>Ca(2+)</name>
        <dbReference type="ChEBI" id="CHEBI:29108"/>
        <label>1</label>
    </ligand>
</feature>
<dbReference type="Gene3D" id="2.20.100.10">
    <property type="entry name" value="Thrombospondin type-1 (TSP1) repeat"/>
    <property type="match status" value="2"/>
</dbReference>
<proteinExistence type="predicted"/>
<accession>A0A444UD42</accession>
<evidence type="ECO:0000313" key="22">
    <source>
        <dbReference type="Proteomes" id="UP000289886"/>
    </source>
</evidence>
<feature type="region of interest" description="Disordered" evidence="18">
    <location>
        <begin position="941"/>
        <end position="960"/>
    </location>
</feature>
<evidence type="ECO:0000256" key="7">
    <source>
        <dbReference type="ARBA" id="ARBA00022729"/>
    </source>
</evidence>
<feature type="signal peptide" evidence="19">
    <location>
        <begin position="1"/>
        <end position="19"/>
    </location>
</feature>
<feature type="binding site" evidence="15">
    <location>
        <position position="579"/>
    </location>
    <ligand>
        <name>Ca(2+)</name>
        <dbReference type="ChEBI" id="CHEBI:29108"/>
        <label>1</label>
    </ligand>
</feature>
<protein>
    <submittedName>
        <fullName evidence="21">A disintegrin and metalloproteinase with thrombospondin motifs 5</fullName>
    </submittedName>
</protein>
<dbReference type="SMART" id="SM00209">
    <property type="entry name" value="TSP1"/>
    <property type="match status" value="2"/>
</dbReference>
<feature type="binding site" evidence="15 17">
    <location>
        <position position="518"/>
    </location>
    <ligand>
        <name>Zn(2+)</name>
        <dbReference type="ChEBI" id="CHEBI:29105"/>
        <note>catalytic</note>
    </ligand>
</feature>
<dbReference type="GO" id="GO:0004222">
    <property type="term" value="F:metalloendopeptidase activity"/>
    <property type="evidence" value="ECO:0007669"/>
    <property type="project" value="InterPro"/>
</dbReference>
<dbReference type="Pfam" id="PF01562">
    <property type="entry name" value="Pep_M12B_propep"/>
    <property type="match status" value="1"/>
</dbReference>
<dbReference type="GO" id="GO:0008270">
    <property type="term" value="F:zinc ion binding"/>
    <property type="evidence" value="ECO:0007669"/>
    <property type="project" value="InterPro"/>
</dbReference>
<keyword evidence="9" id="KW-0378">Hydrolase</keyword>
<dbReference type="Pfam" id="PF19030">
    <property type="entry name" value="TSP1_ADAMTS"/>
    <property type="match status" value="1"/>
</dbReference>
<feature type="binding site" evidence="15">
    <location>
        <position position="329"/>
    </location>
    <ligand>
        <name>Ca(2+)</name>
        <dbReference type="ChEBI" id="CHEBI:29108"/>
        <label>2</label>
    </ligand>
</feature>
<keyword evidence="13" id="KW-1015">Disulfide bond</keyword>
<dbReference type="SMART" id="SM00608">
    <property type="entry name" value="ACR"/>
    <property type="match status" value="1"/>
</dbReference>
<evidence type="ECO:0000256" key="4">
    <source>
        <dbReference type="ARBA" id="ARBA00022670"/>
    </source>
</evidence>
<sequence length="1013" mass="112440">MVLLKLLLLCTLELHLGTSLPNTNLTPGTALPPAASRLLTLRGTHYPRSKNGIVQNIDQIYSGDGKIGYILYADGKKFILDMERDESILSHHFSTKYVGALQGDAHLGALHKECFYRGTVDSNPESLALFNLCGGLEGFFAVKHARYTIKPLVRAKGRENEVYGAEGDLDQGLHYYTRERFSFEAVPMRESCGTQGGKGKRRSVVTKITGPSNKDSQERWWWGSREANSASGRRPRRSVSRARHVELLLVADESMSKKYGKDLQHYLLTLASIASRLYGHASIENPIQLAVVKVVVVTDKEKGLEISKNAASTLKSFCKWQNQQNQLDDDHEEHYDAAILFTRQNNTALVCIRQSVSAVNNSNQDTISKIKYIGKHAAAAHYTHSLKCICTADIIIICKRMIFEKESQILKQVFINGPTEERSWWIYVKTAGSMISDGRKRKDKDGHLKCGDQESTCTQEEDYYYYPPLGMHVNTYDLCGHHSCDTLGMADVGTICSPERSCAVIEDDGLHAAFTVAHEIGHLLGLSHDDSKYCEENFGAMEDKRLMSSILTSIDASKPWSKCTSSTITDFFDDGHGECLLDSPRRPLLGPEELPGQSYDAIRQCKLAFGPEYTVCPAVIRQGQMVCLTKKLPGVEGTPCGKGRICLHGKCVDKTRKKYYSCSRTCGGGVQFARRQCNNPAPRNNGRFCTGKRAIYRSCNEGPCPANSKSFRLEQCEARNGYQTDPKGVKTFVEWVPKYAGVLPGDTCKLTCRAKGTGYYVVFSQKVIDGTECRPYSNSVCVRGKCVRTGCDGIIGSKLHFDKCGICGGDNSGCIKVIGNFTKKSKGYTDVVTIPEGSTHIKIRQFKPKDQPRYTAYLALKKKNGDYLVNGKFMISTSESIIDLNGTIMNYSGWSQRDDFLHSMGPGSLREVIIVQILATDARQALDVRYSFFMPKKLAPPASATPQGKGQKAPAPPQTPQWVTGPWLACSRTCDTGWQTRTVQCQDRPNKLAKGCQLKQRPSAFKQCLLKKC</sequence>
<dbReference type="Pfam" id="PF17771">
    <property type="entry name" value="ADAMTS_CR_2"/>
    <property type="match status" value="1"/>
</dbReference>
<keyword evidence="21" id="KW-0401">Integrin</keyword>
<evidence type="ECO:0000313" key="21">
    <source>
        <dbReference type="EMBL" id="RXM33103.1"/>
    </source>
</evidence>
<dbReference type="Gene3D" id="3.40.1620.60">
    <property type="match status" value="2"/>
</dbReference>
<dbReference type="EMBL" id="SCEB01214804">
    <property type="protein sequence ID" value="RXM33103.1"/>
    <property type="molecule type" value="Genomic_DNA"/>
</dbReference>
<evidence type="ECO:0000256" key="15">
    <source>
        <dbReference type="PIRSR" id="PIRSR613273-2"/>
    </source>
</evidence>
<dbReference type="InterPro" id="IPR013276">
    <property type="entry name" value="Pept_M12B_ADAM-TS5"/>
</dbReference>
<feature type="chain" id="PRO_5019372526" evidence="19">
    <location>
        <begin position="20"/>
        <end position="1013"/>
    </location>
</feature>
<evidence type="ECO:0000256" key="12">
    <source>
        <dbReference type="ARBA" id="ARBA00023145"/>
    </source>
</evidence>
<evidence type="ECO:0000259" key="20">
    <source>
        <dbReference type="PROSITE" id="PS50215"/>
    </source>
</evidence>
<dbReference type="Gene3D" id="2.60.120.830">
    <property type="match status" value="1"/>
</dbReference>
<keyword evidence="2" id="KW-0964">Secreted</keyword>
<dbReference type="PRINTS" id="PR01857">
    <property type="entry name" value="ADAMTSFAMILY"/>
</dbReference>
<dbReference type="PANTHER" id="PTHR13723">
    <property type="entry name" value="ADAMTS A DISINTEGRIN AND METALLOPROTEASE WITH THROMBOSPONDIN MOTIFS PROTEASE"/>
    <property type="match status" value="1"/>
</dbReference>
<keyword evidence="5" id="KW-0165">Cleavage on pair of basic residues</keyword>
<evidence type="ECO:0000256" key="6">
    <source>
        <dbReference type="ARBA" id="ARBA00022723"/>
    </source>
</evidence>
<feature type="active site" evidence="17">
    <location>
        <position position="519"/>
    </location>
</feature>
<evidence type="ECO:0000256" key="9">
    <source>
        <dbReference type="ARBA" id="ARBA00022801"/>
    </source>
</evidence>
<dbReference type="InterPro" id="IPR002870">
    <property type="entry name" value="Peptidase_M12B_N"/>
</dbReference>
<evidence type="ECO:0000256" key="14">
    <source>
        <dbReference type="ARBA" id="ARBA00023180"/>
    </source>
</evidence>
<evidence type="ECO:0000256" key="18">
    <source>
        <dbReference type="SAM" id="MobiDB-lite"/>
    </source>
</evidence>